<dbReference type="CDD" id="cd02440">
    <property type="entry name" value="AdoMet_MTases"/>
    <property type="match status" value="1"/>
</dbReference>
<evidence type="ECO:0000256" key="3">
    <source>
        <dbReference type="ARBA" id="ARBA00022691"/>
    </source>
</evidence>
<dbReference type="Pfam" id="PF08100">
    <property type="entry name" value="Dimerisation"/>
    <property type="match status" value="1"/>
</dbReference>
<feature type="compositionally biased region" description="Pro residues" evidence="4">
    <location>
        <begin position="1"/>
        <end position="18"/>
    </location>
</feature>
<dbReference type="InterPro" id="IPR036388">
    <property type="entry name" value="WH-like_DNA-bd_sf"/>
</dbReference>
<dbReference type="RefSeq" id="WP_344462216.1">
    <property type="nucleotide sequence ID" value="NZ_BAAANT010000006.1"/>
</dbReference>
<dbReference type="EMBL" id="BAAANT010000006">
    <property type="protein sequence ID" value="GAA2136338.1"/>
    <property type="molecule type" value="Genomic_DNA"/>
</dbReference>
<evidence type="ECO:0000259" key="6">
    <source>
        <dbReference type="Pfam" id="PF08100"/>
    </source>
</evidence>
<feature type="region of interest" description="Disordered" evidence="4">
    <location>
        <begin position="1"/>
        <end position="30"/>
    </location>
</feature>
<comment type="caution">
    <text evidence="7">The sequence shown here is derived from an EMBL/GenBank/DDBJ whole genome shotgun (WGS) entry which is preliminary data.</text>
</comment>
<dbReference type="InterPro" id="IPR036390">
    <property type="entry name" value="WH_DNA-bd_sf"/>
</dbReference>
<feature type="domain" description="O-methyltransferase dimerisation" evidence="6">
    <location>
        <begin position="39"/>
        <end position="115"/>
    </location>
</feature>
<dbReference type="InterPro" id="IPR016461">
    <property type="entry name" value="COMT-like"/>
</dbReference>
<dbReference type="GO" id="GO:0008168">
    <property type="term" value="F:methyltransferase activity"/>
    <property type="evidence" value="ECO:0007669"/>
    <property type="project" value="UniProtKB-KW"/>
</dbReference>
<dbReference type="PANTHER" id="PTHR43712">
    <property type="entry name" value="PUTATIVE (AFU_ORTHOLOGUE AFUA_4G14580)-RELATED"/>
    <property type="match status" value="1"/>
</dbReference>
<dbReference type="PROSITE" id="PS51683">
    <property type="entry name" value="SAM_OMT_II"/>
    <property type="match status" value="1"/>
</dbReference>
<dbReference type="GO" id="GO:0032259">
    <property type="term" value="P:methylation"/>
    <property type="evidence" value="ECO:0007669"/>
    <property type="project" value="UniProtKB-KW"/>
</dbReference>
<dbReference type="Pfam" id="PF00891">
    <property type="entry name" value="Methyltransf_2"/>
    <property type="match status" value="1"/>
</dbReference>
<evidence type="ECO:0000313" key="8">
    <source>
        <dbReference type="Proteomes" id="UP001422759"/>
    </source>
</evidence>
<dbReference type="SUPFAM" id="SSF46785">
    <property type="entry name" value="Winged helix' DNA-binding domain"/>
    <property type="match status" value="1"/>
</dbReference>
<accession>A0ABP5KUN1</accession>
<reference evidence="8" key="1">
    <citation type="journal article" date="2019" name="Int. J. Syst. Evol. Microbiol.">
        <title>The Global Catalogue of Microorganisms (GCM) 10K type strain sequencing project: providing services to taxonomists for standard genome sequencing and annotation.</title>
        <authorList>
            <consortium name="The Broad Institute Genomics Platform"/>
            <consortium name="The Broad Institute Genome Sequencing Center for Infectious Disease"/>
            <person name="Wu L."/>
            <person name="Ma J."/>
        </authorList>
    </citation>
    <scope>NUCLEOTIDE SEQUENCE [LARGE SCALE GENOMIC DNA]</scope>
    <source>
        <strain evidence="8">JCM 14560</strain>
    </source>
</reference>
<keyword evidence="8" id="KW-1185">Reference proteome</keyword>
<dbReference type="InterPro" id="IPR029063">
    <property type="entry name" value="SAM-dependent_MTases_sf"/>
</dbReference>
<evidence type="ECO:0000256" key="1">
    <source>
        <dbReference type="ARBA" id="ARBA00022603"/>
    </source>
</evidence>
<evidence type="ECO:0000259" key="5">
    <source>
        <dbReference type="Pfam" id="PF00891"/>
    </source>
</evidence>
<evidence type="ECO:0000313" key="7">
    <source>
        <dbReference type="EMBL" id="GAA2136338.1"/>
    </source>
</evidence>
<dbReference type="InterPro" id="IPR012967">
    <property type="entry name" value="COMT_dimerisation"/>
</dbReference>
<dbReference type="InterPro" id="IPR001077">
    <property type="entry name" value="COMT_C"/>
</dbReference>
<organism evidence="7 8">
    <name type="scientific">Kitasatospora kazusensis</name>
    <dbReference type="NCBI Taxonomy" id="407974"/>
    <lineage>
        <taxon>Bacteria</taxon>
        <taxon>Bacillati</taxon>
        <taxon>Actinomycetota</taxon>
        <taxon>Actinomycetes</taxon>
        <taxon>Kitasatosporales</taxon>
        <taxon>Streptomycetaceae</taxon>
        <taxon>Kitasatospora</taxon>
    </lineage>
</organism>
<dbReference type="PANTHER" id="PTHR43712:SF2">
    <property type="entry name" value="O-METHYLTRANSFERASE CICE"/>
    <property type="match status" value="1"/>
</dbReference>
<protein>
    <submittedName>
        <fullName evidence="7">Methyltransferase</fullName>
    </submittedName>
</protein>
<dbReference type="SUPFAM" id="SSF53335">
    <property type="entry name" value="S-adenosyl-L-methionine-dependent methyltransferases"/>
    <property type="match status" value="1"/>
</dbReference>
<dbReference type="Gene3D" id="1.10.287.1350">
    <property type="match status" value="1"/>
</dbReference>
<feature type="domain" description="O-methyltransferase C-terminal" evidence="5">
    <location>
        <begin position="141"/>
        <end position="352"/>
    </location>
</feature>
<keyword evidence="3" id="KW-0949">S-adenosyl-L-methionine</keyword>
<dbReference type="Proteomes" id="UP001422759">
    <property type="component" value="Unassembled WGS sequence"/>
</dbReference>
<proteinExistence type="predicted"/>
<evidence type="ECO:0000256" key="2">
    <source>
        <dbReference type="ARBA" id="ARBA00022679"/>
    </source>
</evidence>
<keyword evidence="1 7" id="KW-0489">Methyltransferase</keyword>
<keyword evidence="2" id="KW-0808">Transferase</keyword>
<name>A0ABP5KUN1_9ACTN</name>
<dbReference type="Gene3D" id="1.10.10.10">
    <property type="entry name" value="Winged helix-like DNA-binding domain superfamily/Winged helix DNA-binding domain"/>
    <property type="match status" value="1"/>
</dbReference>
<evidence type="ECO:0000256" key="4">
    <source>
        <dbReference type="SAM" id="MobiDB-lite"/>
    </source>
</evidence>
<dbReference type="Gene3D" id="3.40.50.150">
    <property type="entry name" value="Vaccinia Virus protein VP39"/>
    <property type="match status" value="1"/>
</dbReference>
<sequence>MTTTPTPPTSQTPQPPTAGTPTPDERSAPGYADRTALFEVLTGGWIAQCCYALTKLGVPDLLADGPRPVTGIAAATDSDPRALRRVLNVLAAAGLFRDHGHDSFGLTPATRLLCTRTNRSSAVAAVLFGEEVYQSFGQILHTLRTGRPAFEQVHGAPFYSYLEDHPDTGAAFSAAMGTASVPTALAACDLTGLGTLVDVGGGDGGLLARVLARHPAARGVLVELPEAVEQARVKLTAAGLAERAEFAAGSFFDPLPKGADVYTLTRVLHNWDDEQALAILRRVREAIPEGGRLLVFERLEEEPGEPAPPASERAAQAVFQGRLIDLLMLVTLDGHDRTEAEYRALLTAAGFEVSAVRAAPLRSARAESLIEAVPCPLP</sequence>
<gene>
    <name evidence="7" type="ORF">GCM10009760_15770</name>
</gene>